<dbReference type="Pfam" id="PF04193">
    <property type="entry name" value="PQ-loop"/>
    <property type="match status" value="2"/>
</dbReference>
<evidence type="ECO:0000256" key="5">
    <source>
        <dbReference type="ARBA" id="ARBA00022989"/>
    </source>
</evidence>
<dbReference type="OrthoDB" id="75720at2759"/>
<dbReference type="EMBL" id="GL984212">
    <property type="protein sequence ID" value="EGR28750.1"/>
    <property type="molecule type" value="Genomic_DNA"/>
</dbReference>
<evidence type="ECO:0000256" key="3">
    <source>
        <dbReference type="ARBA" id="ARBA00022692"/>
    </source>
</evidence>
<gene>
    <name evidence="8" type="ORF">IMG5_169470</name>
</gene>
<dbReference type="GeneID" id="14904820"/>
<dbReference type="InParanoid" id="G0R1B7"/>
<sequence length="274" mass="31465">MNTISIISQIIGWIYWFAWSFSFYGQIYVNYKKKSVQGCKLDFVILNFTGFLFYSIYTTVGYFTDNPEKSGTGDVSIQDVVFAYHACILTIVTLLQTFIYPVKKKKLQISYFLLIKRGNNQVNNITIFSIVSIWTFALTYGSLNGTVFQANGKVSLVSFLGYFKVGITFFKYCPQVYWNYVRKCTEGWSIFNILMDATGAIFSFLQNVVDAIGQGKNPISGGTLNVVKYALSLISFLFDIIFIIQHYILYRKKTTQNNEQISLQQQLKQQEVED</sequence>
<evidence type="ECO:0000256" key="4">
    <source>
        <dbReference type="ARBA" id="ARBA00022737"/>
    </source>
</evidence>
<dbReference type="GO" id="GO:0015184">
    <property type="term" value="F:L-cystine transmembrane transporter activity"/>
    <property type="evidence" value="ECO:0007669"/>
    <property type="project" value="TreeGrafter"/>
</dbReference>
<dbReference type="InterPro" id="IPR006603">
    <property type="entry name" value="PQ-loop_rpt"/>
</dbReference>
<comment type="subcellular location">
    <subcellularLocation>
        <location evidence="1">Endomembrane system</location>
        <topology evidence="1">Multi-pass membrane protein</topology>
    </subcellularLocation>
</comment>
<keyword evidence="6 7" id="KW-0472">Membrane</keyword>
<dbReference type="AlphaFoldDB" id="G0R1B7"/>
<feature type="transmembrane region" description="Helical" evidence="7">
    <location>
        <begin position="122"/>
        <end position="143"/>
    </location>
</feature>
<evidence type="ECO:0000256" key="1">
    <source>
        <dbReference type="ARBA" id="ARBA00004127"/>
    </source>
</evidence>
<organism evidence="8 9">
    <name type="scientific">Ichthyophthirius multifiliis</name>
    <name type="common">White spot disease agent</name>
    <name type="synonym">Ich</name>
    <dbReference type="NCBI Taxonomy" id="5932"/>
    <lineage>
        <taxon>Eukaryota</taxon>
        <taxon>Sar</taxon>
        <taxon>Alveolata</taxon>
        <taxon>Ciliophora</taxon>
        <taxon>Intramacronucleata</taxon>
        <taxon>Oligohymenophorea</taxon>
        <taxon>Hymenostomatida</taxon>
        <taxon>Ophryoglenina</taxon>
        <taxon>Ichthyophthirius</taxon>
    </lineage>
</organism>
<feature type="transmembrane region" description="Helical" evidence="7">
    <location>
        <begin position="82"/>
        <end position="102"/>
    </location>
</feature>
<dbReference type="Gene3D" id="1.20.1280.290">
    <property type="match status" value="2"/>
</dbReference>
<evidence type="ECO:0000256" key="7">
    <source>
        <dbReference type="SAM" id="Phobius"/>
    </source>
</evidence>
<dbReference type="InterPro" id="IPR005282">
    <property type="entry name" value="LC_transporter"/>
</dbReference>
<feature type="transmembrane region" description="Helical" evidence="7">
    <location>
        <begin position="155"/>
        <end position="178"/>
    </location>
</feature>
<evidence type="ECO:0000256" key="2">
    <source>
        <dbReference type="ARBA" id="ARBA00022448"/>
    </source>
</evidence>
<dbReference type="OMA" id="WIDVIYT"/>
<dbReference type="Proteomes" id="UP000008983">
    <property type="component" value="Unassembled WGS sequence"/>
</dbReference>
<dbReference type="SMART" id="SM00679">
    <property type="entry name" value="CTNS"/>
    <property type="match status" value="2"/>
</dbReference>
<evidence type="ECO:0000313" key="8">
    <source>
        <dbReference type="EMBL" id="EGR28750.1"/>
    </source>
</evidence>
<feature type="transmembrane region" description="Helical" evidence="7">
    <location>
        <begin position="190"/>
        <end position="209"/>
    </location>
</feature>
<keyword evidence="5 7" id="KW-1133">Transmembrane helix</keyword>
<feature type="transmembrane region" description="Helical" evidence="7">
    <location>
        <begin position="6"/>
        <end position="29"/>
    </location>
</feature>
<evidence type="ECO:0000256" key="6">
    <source>
        <dbReference type="ARBA" id="ARBA00023136"/>
    </source>
</evidence>
<accession>G0R1B7</accession>
<dbReference type="RefSeq" id="XP_004029986.1">
    <property type="nucleotide sequence ID" value="XM_004029938.1"/>
</dbReference>
<dbReference type="PANTHER" id="PTHR13131">
    <property type="entry name" value="CYSTINOSIN"/>
    <property type="match status" value="1"/>
</dbReference>
<keyword evidence="9" id="KW-1185">Reference proteome</keyword>
<dbReference type="GO" id="GO:0005774">
    <property type="term" value="C:vacuolar membrane"/>
    <property type="evidence" value="ECO:0007669"/>
    <property type="project" value="TreeGrafter"/>
</dbReference>
<feature type="transmembrane region" description="Helical" evidence="7">
    <location>
        <begin position="41"/>
        <end position="62"/>
    </location>
</feature>
<proteinExistence type="predicted"/>
<evidence type="ECO:0000313" key="9">
    <source>
        <dbReference type="Proteomes" id="UP000008983"/>
    </source>
</evidence>
<keyword evidence="2" id="KW-0813">Transport</keyword>
<reference evidence="8 9" key="1">
    <citation type="submission" date="2011-07" db="EMBL/GenBank/DDBJ databases">
        <authorList>
            <person name="Coyne R."/>
            <person name="Brami D."/>
            <person name="Johnson J."/>
            <person name="Hostetler J."/>
            <person name="Hannick L."/>
            <person name="Clark T."/>
            <person name="Cassidy-Hanley D."/>
            <person name="Inman J."/>
        </authorList>
    </citation>
    <scope>NUCLEOTIDE SEQUENCE [LARGE SCALE GENOMIC DNA]</scope>
    <source>
        <strain evidence="8 9">G5</strain>
    </source>
</reference>
<keyword evidence="3 7" id="KW-0812">Transmembrane</keyword>
<dbReference type="GO" id="GO:0012505">
    <property type="term" value="C:endomembrane system"/>
    <property type="evidence" value="ECO:0007669"/>
    <property type="project" value="UniProtKB-SubCell"/>
</dbReference>
<dbReference type="eggNOG" id="KOG3145">
    <property type="taxonomic scope" value="Eukaryota"/>
</dbReference>
<protein>
    <submittedName>
        <fullName evidence="8">Pq loop repeat family protein</fullName>
    </submittedName>
</protein>
<dbReference type="STRING" id="857967.G0R1B7"/>
<keyword evidence="4" id="KW-0677">Repeat</keyword>
<dbReference type="PANTHER" id="PTHR13131:SF5">
    <property type="entry name" value="CYSTINOSIN"/>
    <property type="match status" value="1"/>
</dbReference>
<feature type="transmembrane region" description="Helical" evidence="7">
    <location>
        <begin position="229"/>
        <end position="250"/>
    </location>
</feature>
<name>G0R1B7_ICHMU</name>